<keyword evidence="2" id="KW-0472">Membrane</keyword>
<evidence type="ECO:0000259" key="4">
    <source>
        <dbReference type="Pfam" id="PF00144"/>
    </source>
</evidence>
<dbReference type="EMBL" id="JBHPON010000001">
    <property type="protein sequence ID" value="MFC6035168.1"/>
    <property type="molecule type" value="Genomic_DNA"/>
</dbReference>
<name>A0ABW1KWX4_9PROT</name>
<keyword evidence="2" id="KW-1133">Transmembrane helix</keyword>
<keyword evidence="3" id="KW-0732">Signal</keyword>
<feature type="domain" description="Beta-lactamase-related" evidence="4">
    <location>
        <begin position="53"/>
        <end position="372"/>
    </location>
</feature>
<evidence type="ECO:0000256" key="2">
    <source>
        <dbReference type="SAM" id="Phobius"/>
    </source>
</evidence>
<feature type="chain" id="PRO_5046085982" evidence="3">
    <location>
        <begin position="20"/>
        <end position="647"/>
    </location>
</feature>
<dbReference type="GO" id="GO:0016787">
    <property type="term" value="F:hydrolase activity"/>
    <property type="evidence" value="ECO:0007669"/>
    <property type="project" value="UniProtKB-KW"/>
</dbReference>
<feature type="transmembrane region" description="Helical" evidence="2">
    <location>
        <begin position="507"/>
        <end position="527"/>
    </location>
</feature>
<evidence type="ECO:0000313" key="5">
    <source>
        <dbReference type="EMBL" id="MFC6035168.1"/>
    </source>
</evidence>
<feature type="signal peptide" evidence="3">
    <location>
        <begin position="1"/>
        <end position="19"/>
    </location>
</feature>
<keyword evidence="6" id="KW-1185">Reference proteome</keyword>
<dbReference type="Gene3D" id="3.40.710.10">
    <property type="entry name" value="DD-peptidase/beta-lactamase superfamily"/>
    <property type="match status" value="1"/>
</dbReference>
<keyword evidence="5" id="KW-0378">Hydrolase</keyword>
<dbReference type="Proteomes" id="UP001596116">
    <property type="component" value="Unassembled WGS sequence"/>
</dbReference>
<dbReference type="InterPro" id="IPR012338">
    <property type="entry name" value="Beta-lactam/transpept-like"/>
</dbReference>
<sequence>MMRLFLTVLLMLAATPLWAQIPPPDASPSTPVDEVALPAFEPTREEAVLEGYVDGVIAAHMREHDLPAVTVSVVRNGKIVFAKAYGEKDVDARTPASGQETMFRIGSVSKTFTWTAVMMLQERGLIDLDADVNTYLKDMAIPEAFGAPVTMNDLMAHRAGFEDTLAVFTYPDDGDISLTDALKETMPKRVYAPGARTSYSNWGSALAAKIVEDVSGMPFRDFLEAEILKPLAMTHTTIAAPSQMTEAQRAELATGYDVKAGALKPAELMQIGPFAPAGAIASTSDDMARWMLFHLGRGEQDGVRLMRADTHDIMWKRAFDDRASGADLAHGFMTNIYRGVETFGHGGATTAFYTYMMLVPEYDLGVFVSQSTTNDRGLVSDLGPLVIDHVLDRPATPAKADPAFEEKAASFAGNYFNNRRSFSMFEKLFASSDRASVAPAEGGGLTVTKGGKSDHYAPLPGAPDTFENRKGERITFGRGEKGRITHFSDGSGVHSFDRETVATNADYLNLGLGAALFFAVTTLLGAWRRQGRDVPQSGTGGLIGLGAMAAAVVTFVFAGATLWVLTDLSSLGAAGLQAYPPASVVTLRLIGLVVFAVALLGVASLWPAWRASGWGVFRKLHHTAFAIALAGLTLTLVFWNVIFAATA</sequence>
<feature type="transmembrane region" description="Helical" evidence="2">
    <location>
        <begin position="585"/>
        <end position="608"/>
    </location>
</feature>
<evidence type="ECO:0000313" key="6">
    <source>
        <dbReference type="Proteomes" id="UP001596116"/>
    </source>
</evidence>
<evidence type="ECO:0000256" key="1">
    <source>
        <dbReference type="SAM" id="MobiDB-lite"/>
    </source>
</evidence>
<dbReference type="InterPro" id="IPR001466">
    <property type="entry name" value="Beta-lactam-related"/>
</dbReference>
<comment type="caution">
    <text evidence="5">The sequence shown here is derived from an EMBL/GenBank/DDBJ whole genome shotgun (WGS) entry which is preliminary data.</text>
</comment>
<dbReference type="Pfam" id="PF00144">
    <property type="entry name" value="Beta-lactamase"/>
    <property type="match status" value="1"/>
</dbReference>
<feature type="transmembrane region" description="Helical" evidence="2">
    <location>
        <begin position="620"/>
        <end position="642"/>
    </location>
</feature>
<dbReference type="InterPro" id="IPR050491">
    <property type="entry name" value="AmpC-like"/>
</dbReference>
<dbReference type="PANTHER" id="PTHR46825:SF9">
    <property type="entry name" value="BETA-LACTAMASE-RELATED DOMAIN-CONTAINING PROTEIN"/>
    <property type="match status" value="1"/>
</dbReference>
<keyword evidence="2" id="KW-0812">Transmembrane</keyword>
<dbReference type="EC" id="3.-.-.-" evidence="5"/>
<dbReference type="SUPFAM" id="SSF56601">
    <property type="entry name" value="beta-lactamase/transpeptidase-like"/>
    <property type="match status" value="1"/>
</dbReference>
<accession>A0ABW1KWX4</accession>
<dbReference type="RefSeq" id="WP_379879504.1">
    <property type="nucleotide sequence ID" value="NZ_JBHPON010000001.1"/>
</dbReference>
<gene>
    <name evidence="5" type="ORF">ACFMB1_06400</name>
</gene>
<feature type="region of interest" description="Disordered" evidence="1">
    <location>
        <begin position="448"/>
        <end position="469"/>
    </location>
</feature>
<reference evidence="5 6" key="1">
    <citation type="submission" date="2024-09" db="EMBL/GenBank/DDBJ databases">
        <authorList>
            <person name="Zhang Z.-H."/>
        </authorList>
    </citation>
    <scope>NUCLEOTIDE SEQUENCE [LARGE SCALE GENOMIC DNA]</scope>
    <source>
        <strain evidence="5 6">HHTR114</strain>
    </source>
</reference>
<evidence type="ECO:0000256" key="3">
    <source>
        <dbReference type="SAM" id="SignalP"/>
    </source>
</evidence>
<dbReference type="PANTHER" id="PTHR46825">
    <property type="entry name" value="D-ALANYL-D-ALANINE-CARBOXYPEPTIDASE/ENDOPEPTIDASE AMPH"/>
    <property type="match status" value="1"/>
</dbReference>
<organism evidence="5 6">
    <name type="scientific">Hyphococcus aureus</name>
    <dbReference type="NCBI Taxonomy" id="2666033"/>
    <lineage>
        <taxon>Bacteria</taxon>
        <taxon>Pseudomonadati</taxon>
        <taxon>Pseudomonadota</taxon>
        <taxon>Alphaproteobacteria</taxon>
        <taxon>Parvularculales</taxon>
        <taxon>Parvularculaceae</taxon>
        <taxon>Hyphococcus</taxon>
    </lineage>
</organism>
<protein>
    <submittedName>
        <fullName evidence="5">Serine hydrolase domain-containing protein</fullName>
        <ecNumber evidence="5">3.-.-.-</ecNumber>
    </submittedName>
</protein>
<feature type="transmembrane region" description="Helical" evidence="2">
    <location>
        <begin position="539"/>
        <end position="565"/>
    </location>
</feature>
<proteinExistence type="predicted"/>